<comment type="caution">
    <text evidence="2">The sequence shown here is derived from an EMBL/GenBank/DDBJ whole genome shotgun (WGS) entry which is preliminary data.</text>
</comment>
<reference evidence="2 3" key="1">
    <citation type="journal article" date="2024" name="IMA Fungus">
        <title>Apiospora arundinis, a panoply of carbohydrate-active enzymes and secondary metabolites.</title>
        <authorList>
            <person name="Sorensen T."/>
            <person name="Petersen C."/>
            <person name="Muurmann A.T."/>
            <person name="Christiansen J.V."/>
            <person name="Brundto M.L."/>
            <person name="Overgaard C.K."/>
            <person name="Boysen A.T."/>
            <person name="Wollenberg R.D."/>
            <person name="Larsen T.O."/>
            <person name="Sorensen J.L."/>
            <person name="Nielsen K.L."/>
            <person name="Sondergaard T.E."/>
        </authorList>
    </citation>
    <scope>NUCLEOTIDE SEQUENCE [LARGE SCALE GENOMIC DNA]</scope>
    <source>
        <strain evidence="2 3">AAU 773</strain>
    </source>
</reference>
<protein>
    <submittedName>
        <fullName evidence="2">Heterokaryon incompatibility protein-domain-containing protein</fullName>
    </submittedName>
</protein>
<dbReference type="Proteomes" id="UP001390339">
    <property type="component" value="Unassembled WGS sequence"/>
</dbReference>
<evidence type="ECO:0000313" key="3">
    <source>
        <dbReference type="Proteomes" id="UP001390339"/>
    </source>
</evidence>
<dbReference type="PANTHER" id="PTHR24148">
    <property type="entry name" value="ANKYRIN REPEAT DOMAIN-CONTAINING PROTEIN 39 HOMOLOG-RELATED"/>
    <property type="match status" value="1"/>
</dbReference>
<accession>A0ABR2ICS1</accession>
<dbReference type="PANTHER" id="PTHR24148:SF64">
    <property type="entry name" value="HETEROKARYON INCOMPATIBILITY DOMAIN-CONTAINING PROTEIN"/>
    <property type="match status" value="1"/>
</dbReference>
<sequence>MAGLYDSLNIESYEIRITQLHPGPPGSTVECTLKKESLVDPPSYTALSYCWGDSADRIEIRINSVATRVTTSLEHALQRLRDLGVDRVWADALCINQADNQEKSLQIRHMKEIYSKADVTFSWLGDQGEDRAAEGFWFLGKSRAWRSLFEEIDTSYSSLGHREDPDTDKILPHDLEDSWQPYQDEVDEHILCPITMEDHENNHEGSDAPVPYQLAMENLYTSSTQCTASCKRCRLESCFEALADLFNSDYWRRRWIIQEIAAS</sequence>
<dbReference type="Pfam" id="PF06985">
    <property type="entry name" value="HET"/>
    <property type="match status" value="1"/>
</dbReference>
<organism evidence="2 3">
    <name type="scientific">Apiospora arundinis</name>
    <dbReference type="NCBI Taxonomy" id="335852"/>
    <lineage>
        <taxon>Eukaryota</taxon>
        <taxon>Fungi</taxon>
        <taxon>Dikarya</taxon>
        <taxon>Ascomycota</taxon>
        <taxon>Pezizomycotina</taxon>
        <taxon>Sordariomycetes</taxon>
        <taxon>Xylariomycetidae</taxon>
        <taxon>Amphisphaeriales</taxon>
        <taxon>Apiosporaceae</taxon>
        <taxon>Apiospora</taxon>
    </lineage>
</organism>
<evidence type="ECO:0000313" key="2">
    <source>
        <dbReference type="EMBL" id="KAK8860025.1"/>
    </source>
</evidence>
<feature type="domain" description="Heterokaryon incompatibility" evidence="1">
    <location>
        <begin position="44"/>
        <end position="259"/>
    </location>
</feature>
<dbReference type="InterPro" id="IPR010730">
    <property type="entry name" value="HET"/>
</dbReference>
<dbReference type="EMBL" id="JAPCWZ010000006">
    <property type="protein sequence ID" value="KAK8860025.1"/>
    <property type="molecule type" value="Genomic_DNA"/>
</dbReference>
<name>A0ABR2ICS1_9PEZI</name>
<gene>
    <name evidence="2" type="ORF">PGQ11_010759</name>
</gene>
<keyword evidence="3" id="KW-1185">Reference proteome</keyword>
<evidence type="ECO:0000259" key="1">
    <source>
        <dbReference type="Pfam" id="PF06985"/>
    </source>
</evidence>
<proteinExistence type="predicted"/>
<dbReference type="InterPro" id="IPR052895">
    <property type="entry name" value="HetReg/Transcr_Mod"/>
</dbReference>